<gene>
    <name evidence="4" type="ORF">ACAOBT_LOCUS27501</name>
</gene>
<feature type="coiled-coil region" evidence="1">
    <location>
        <begin position="630"/>
        <end position="792"/>
    </location>
</feature>
<dbReference type="AlphaFoldDB" id="A0A9P0PYP1"/>
<feature type="region of interest" description="Disordered" evidence="2">
    <location>
        <begin position="51"/>
        <end position="88"/>
    </location>
</feature>
<feature type="coiled-coil region" evidence="1">
    <location>
        <begin position="555"/>
        <end position="600"/>
    </location>
</feature>
<proteinExistence type="predicted"/>
<evidence type="ECO:0000259" key="3">
    <source>
        <dbReference type="Pfam" id="PF21007"/>
    </source>
</evidence>
<name>A0A9P0PYP1_ACAOB</name>
<comment type="caution">
    <text evidence="4">The sequence shown here is derived from an EMBL/GenBank/DDBJ whole genome shotgun (WGS) entry which is preliminary data.</text>
</comment>
<dbReference type="OrthoDB" id="8195456at2759"/>
<accession>A0A9P0PYP1</accession>
<feature type="coiled-coil region" evidence="1">
    <location>
        <begin position="408"/>
        <end position="468"/>
    </location>
</feature>
<dbReference type="GO" id="GO:0097539">
    <property type="term" value="C:ciliary transition fiber"/>
    <property type="evidence" value="ECO:0007669"/>
    <property type="project" value="InterPro"/>
</dbReference>
<dbReference type="GO" id="GO:0036064">
    <property type="term" value="C:ciliary basal body"/>
    <property type="evidence" value="ECO:0007669"/>
    <property type="project" value="TreeGrafter"/>
</dbReference>
<organism evidence="4 5">
    <name type="scientific">Acanthoscelides obtectus</name>
    <name type="common">Bean weevil</name>
    <name type="synonym">Bruchus obtectus</name>
    <dbReference type="NCBI Taxonomy" id="200917"/>
    <lineage>
        <taxon>Eukaryota</taxon>
        <taxon>Metazoa</taxon>
        <taxon>Ecdysozoa</taxon>
        <taxon>Arthropoda</taxon>
        <taxon>Hexapoda</taxon>
        <taxon>Insecta</taxon>
        <taxon>Pterygota</taxon>
        <taxon>Neoptera</taxon>
        <taxon>Endopterygota</taxon>
        <taxon>Coleoptera</taxon>
        <taxon>Polyphaga</taxon>
        <taxon>Cucujiformia</taxon>
        <taxon>Chrysomeloidea</taxon>
        <taxon>Chrysomelidae</taxon>
        <taxon>Bruchinae</taxon>
        <taxon>Bruchini</taxon>
        <taxon>Acanthoscelides</taxon>
    </lineage>
</organism>
<evidence type="ECO:0000313" key="5">
    <source>
        <dbReference type="Proteomes" id="UP001152888"/>
    </source>
</evidence>
<dbReference type="InterPro" id="IPR049390">
    <property type="entry name" value="FBF1_C"/>
</dbReference>
<feature type="coiled-coil region" evidence="1">
    <location>
        <begin position="305"/>
        <end position="336"/>
    </location>
</feature>
<dbReference type="EMBL" id="CAKOFQ010007547">
    <property type="protein sequence ID" value="CAH2003593.1"/>
    <property type="molecule type" value="Genomic_DNA"/>
</dbReference>
<feature type="compositionally biased region" description="Polar residues" evidence="2">
    <location>
        <begin position="366"/>
        <end position="380"/>
    </location>
</feature>
<sequence>MDFDLQDDAESDDSFFEEPKVLAKRGSLTKTSEKKSVESLFGLSEKSAENVTKIEPEKPKHTVTFDDSIKKVDSSSKGKEDWLGDPDNVIEKHSRKTDLLDDILPVRSKSSKPEKKVTTFDDILKDSKFVSNPRPSTPVKEVFSMASKPSGDTGILTNVSRDRRRMRRGSSTGIEDALGLFGDDYQSGDFYTKDKVEKKDIISSKQAEEVQIKGASEKGFPDWLGAPLPSVNKSDTSLTTKTTTDGTIDLKTDKKDIEDSKEPTKSISKTSTVATINPQHINLDIQNAYSSLHAQESFLLVSLQLKKYEESLNEIREQQKDILSKQERQLHGLLEEYIMKQQMTENNVRLQQERINNQIQMLLSSSLSNPGQGENSSQSGIHEEKSEEMKNLINSIKQRHDEEMILMEESYKKQLDILEHASNTMEEKLKTNMTSLSEMFDDKLKNVKQKFEEEIDFYKNKLKAVEEQHKEEVTLLKDSHNRIIEELKLEHSIQVEYIKQMKQQETSVLGSSETYSKKLESSLETLATNAQFLQNLGEKVSQNYDVLAKSRESTIEAKEKEIILMRNALEKSRESTEKERSQMMALVRNLELKLAEQRANASEDRWVLQQASATLTARAAAIEREAEYNRTIMEREREQLKTLKESLLADQEKSMMQLTEEKLQLQKDRSRFETSCKLTNTYEIERMKAEAESAIQTAKELTDRVNNERAQLQRQRNELDTLKRDLLEREREIEEKEVELEFLMQDAQTKLKEDKKILMEAKRMEILYKERLQELQNQMALLSSREKKIAEEKVLLSRERVALYTQLKSKNCALCKADEDSSRSEHYGLKNQETITKVK</sequence>
<dbReference type="PANTHER" id="PTHR33689:SF1">
    <property type="entry name" value="FAS-BINDING FACTOR 1"/>
    <property type="match status" value="1"/>
</dbReference>
<dbReference type="GO" id="GO:0060271">
    <property type="term" value="P:cilium assembly"/>
    <property type="evidence" value="ECO:0007669"/>
    <property type="project" value="InterPro"/>
</dbReference>
<dbReference type="InterPro" id="IPR033561">
    <property type="entry name" value="FBF1"/>
</dbReference>
<keyword evidence="1" id="KW-0175">Coiled coil</keyword>
<evidence type="ECO:0000256" key="1">
    <source>
        <dbReference type="SAM" id="Coils"/>
    </source>
</evidence>
<dbReference type="Pfam" id="PF21007">
    <property type="entry name" value="FBF1"/>
    <property type="match status" value="1"/>
</dbReference>
<feature type="domain" description="Fas-binding factor 1 C-terminal" evidence="3">
    <location>
        <begin position="387"/>
        <end position="824"/>
    </location>
</feature>
<dbReference type="Proteomes" id="UP001152888">
    <property type="component" value="Unassembled WGS sequence"/>
</dbReference>
<evidence type="ECO:0000256" key="2">
    <source>
        <dbReference type="SAM" id="MobiDB-lite"/>
    </source>
</evidence>
<protein>
    <recommendedName>
        <fullName evidence="3">Fas-binding factor 1 C-terminal domain-containing protein</fullName>
    </recommendedName>
</protein>
<evidence type="ECO:0000313" key="4">
    <source>
        <dbReference type="EMBL" id="CAH2003593.1"/>
    </source>
</evidence>
<keyword evidence="5" id="KW-1185">Reference proteome</keyword>
<feature type="compositionally biased region" description="Basic and acidic residues" evidence="2">
    <location>
        <begin position="51"/>
        <end position="82"/>
    </location>
</feature>
<dbReference type="GO" id="GO:0090162">
    <property type="term" value="P:establishment of epithelial cell polarity"/>
    <property type="evidence" value="ECO:0007669"/>
    <property type="project" value="InterPro"/>
</dbReference>
<feature type="region of interest" description="Disordered" evidence="2">
    <location>
        <begin position="366"/>
        <end position="386"/>
    </location>
</feature>
<feature type="region of interest" description="Disordered" evidence="2">
    <location>
        <begin position="131"/>
        <end position="156"/>
    </location>
</feature>
<dbReference type="PANTHER" id="PTHR33689">
    <property type="entry name" value="FAS-BINDING FACTOR 1"/>
    <property type="match status" value="1"/>
</dbReference>
<reference evidence="4" key="1">
    <citation type="submission" date="2022-03" db="EMBL/GenBank/DDBJ databases">
        <authorList>
            <person name="Sayadi A."/>
        </authorList>
    </citation>
    <scope>NUCLEOTIDE SEQUENCE</scope>
</reference>
<dbReference type="GO" id="GO:0005814">
    <property type="term" value="C:centriole"/>
    <property type="evidence" value="ECO:0007669"/>
    <property type="project" value="TreeGrafter"/>
</dbReference>